<gene>
    <name evidence="1" type="ORF">mPipKuh1_008350</name>
</gene>
<sequence>MPIRPRPGGSPLLSGHCPQLDARVFSSHRAPVFPRKGVGSGGRGGVTSQLEFSVGWVSLLGRGRMVPGFPSGLWKDLPPGLASEWHRAPVHRNVGVGVGVGGRMSWSLMAAGFQDVCLTVTVKLLENAVTMCV</sequence>
<evidence type="ECO:0000313" key="2">
    <source>
        <dbReference type="Proteomes" id="UP000558488"/>
    </source>
</evidence>
<dbReference type="Proteomes" id="UP000558488">
    <property type="component" value="Unassembled WGS sequence"/>
</dbReference>
<dbReference type="AlphaFoldDB" id="A0A7J7QUR2"/>
<protein>
    <submittedName>
        <fullName evidence="1">Uncharacterized protein</fullName>
    </submittedName>
</protein>
<accession>A0A7J7QUR2</accession>
<keyword evidence="2" id="KW-1185">Reference proteome</keyword>
<evidence type="ECO:0000313" key="1">
    <source>
        <dbReference type="EMBL" id="KAF6267641.1"/>
    </source>
</evidence>
<reference evidence="1 2" key="1">
    <citation type="journal article" date="2020" name="Nature">
        <title>Six reference-quality genomes reveal evolution of bat adaptations.</title>
        <authorList>
            <person name="Jebb D."/>
            <person name="Huang Z."/>
            <person name="Pippel M."/>
            <person name="Hughes G.M."/>
            <person name="Lavrichenko K."/>
            <person name="Devanna P."/>
            <person name="Winkler S."/>
            <person name="Jermiin L.S."/>
            <person name="Skirmuntt E.C."/>
            <person name="Katzourakis A."/>
            <person name="Burkitt-Gray L."/>
            <person name="Ray D.A."/>
            <person name="Sullivan K.A.M."/>
            <person name="Roscito J.G."/>
            <person name="Kirilenko B.M."/>
            <person name="Davalos L.M."/>
            <person name="Corthals A.P."/>
            <person name="Power M.L."/>
            <person name="Jones G."/>
            <person name="Ransome R.D."/>
            <person name="Dechmann D.K.N."/>
            <person name="Locatelli A.G."/>
            <person name="Puechmaille S.J."/>
            <person name="Fedrigo O."/>
            <person name="Jarvis E.D."/>
            <person name="Hiller M."/>
            <person name="Vernes S.C."/>
            <person name="Myers E.W."/>
            <person name="Teeling E.C."/>
        </authorList>
    </citation>
    <scope>NUCLEOTIDE SEQUENCE [LARGE SCALE GENOMIC DNA]</scope>
    <source>
        <strain evidence="1">MPipKuh1</strain>
        <tissue evidence="1">Flight muscle</tissue>
    </source>
</reference>
<dbReference type="EMBL" id="JACAGB010000137">
    <property type="protein sequence ID" value="KAF6267641.1"/>
    <property type="molecule type" value="Genomic_DNA"/>
</dbReference>
<name>A0A7J7QUR2_PIPKU</name>
<comment type="caution">
    <text evidence="1">The sequence shown here is derived from an EMBL/GenBank/DDBJ whole genome shotgun (WGS) entry which is preliminary data.</text>
</comment>
<organism evidence="1 2">
    <name type="scientific">Pipistrellus kuhlii</name>
    <name type="common">Kuhl's pipistrelle</name>
    <dbReference type="NCBI Taxonomy" id="59472"/>
    <lineage>
        <taxon>Eukaryota</taxon>
        <taxon>Metazoa</taxon>
        <taxon>Chordata</taxon>
        <taxon>Craniata</taxon>
        <taxon>Vertebrata</taxon>
        <taxon>Euteleostomi</taxon>
        <taxon>Mammalia</taxon>
        <taxon>Eutheria</taxon>
        <taxon>Laurasiatheria</taxon>
        <taxon>Chiroptera</taxon>
        <taxon>Yangochiroptera</taxon>
        <taxon>Vespertilionidae</taxon>
        <taxon>Pipistrellus</taxon>
    </lineage>
</organism>
<proteinExistence type="predicted"/>